<dbReference type="PANTHER" id="PTHR13696">
    <property type="entry name" value="P-LOOP CONTAINING NUCLEOSIDE TRIPHOSPHATE HYDROLASE"/>
    <property type="match status" value="1"/>
</dbReference>
<feature type="domain" description="CobQ/CobB/MinD/ParA nucleotide binding" evidence="1">
    <location>
        <begin position="4"/>
        <end position="182"/>
    </location>
</feature>
<keyword evidence="3" id="KW-1185">Reference proteome</keyword>
<organism evidence="2 3">
    <name type="scientific">Mucilaginibacter gynuensis</name>
    <dbReference type="NCBI Taxonomy" id="1302236"/>
    <lineage>
        <taxon>Bacteria</taxon>
        <taxon>Pseudomonadati</taxon>
        <taxon>Bacteroidota</taxon>
        <taxon>Sphingobacteriia</taxon>
        <taxon>Sphingobacteriales</taxon>
        <taxon>Sphingobacteriaceae</taxon>
        <taxon>Mucilaginibacter</taxon>
    </lineage>
</organism>
<gene>
    <name evidence="2" type="ORF">GCM10023149_50680</name>
</gene>
<dbReference type="SUPFAM" id="SSF52540">
    <property type="entry name" value="P-loop containing nucleoside triphosphate hydrolases"/>
    <property type="match status" value="1"/>
</dbReference>
<dbReference type="InterPro" id="IPR002586">
    <property type="entry name" value="CobQ/CobB/MinD/ParA_Nub-bd_dom"/>
</dbReference>
<comment type="caution">
    <text evidence="2">The sequence shown here is derived from an EMBL/GenBank/DDBJ whole genome shotgun (WGS) entry which is preliminary data.</text>
</comment>
<dbReference type="RefSeq" id="WP_345214022.1">
    <property type="nucleotide sequence ID" value="NZ_BAABFT010000023.1"/>
</dbReference>
<dbReference type="CDD" id="cd02042">
    <property type="entry name" value="ParAB_family"/>
    <property type="match status" value="1"/>
</dbReference>
<evidence type="ECO:0000259" key="1">
    <source>
        <dbReference type="Pfam" id="PF01656"/>
    </source>
</evidence>
<dbReference type="EMBL" id="BAABFT010000023">
    <property type="protein sequence ID" value="GAA4339755.1"/>
    <property type="molecule type" value="Genomic_DNA"/>
</dbReference>
<proteinExistence type="predicted"/>
<accession>A0ABP8HIB1</accession>
<dbReference type="InterPro" id="IPR027417">
    <property type="entry name" value="P-loop_NTPase"/>
</dbReference>
<evidence type="ECO:0000313" key="2">
    <source>
        <dbReference type="EMBL" id="GAA4339755.1"/>
    </source>
</evidence>
<dbReference type="InterPro" id="IPR050678">
    <property type="entry name" value="DNA_Partitioning_ATPase"/>
</dbReference>
<dbReference type="Proteomes" id="UP001500582">
    <property type="component" value="Unassembled WGS sequence"/>
</dbReference>
<name>A0ABP8HIB1_9SPHI</name>
<dbReference type="Gene3D" id="3.40.50.300">
    <property type="entry name" value="P-loop containing nucleotide triphosphate hydrolases"/>
    <property type="match status" value="1"/>
</dbReference>
<protein>
    <submittedName>
        <fullName evidence="2">ParA family protein</fullName>
    </submittedName>
</protein>
<dbReference type="PANTHER" id="PTHR13696:SF99">
    <property type="entry name" value="COBYRINIC ACID AC-DIAMIDE SYNTHASE"/>
    <property type="match status" value="1"/>
</dbReference>
<evidence type="ECO:0000313" key="3">
    <source>
        <dbReference type="Proteomes" id="UP001500582"/>
    </source>
</evidence>
<reference evidence="3" key="1">
    <citation type="journal article" date="2019" name="Int. J. Syst. Evol. Microbiol.">
        <title>The Global Catalogue of Microorganisms (GCM) 10K type strain sequencing project: providing services to taxonomists for standard genome sequencing and annotation.</title>
        <authorList>
            <consortium name="The Broad Institute Genomics Platform"/>
            <consortium name="The Broad Institute Genome Sequencing Center for Infectious Disease"/>
            <person name="Wu L."/>
            <person name="Ma J."/>
        </authorList>
    </citation>
    <scope>NUCLEOTIDE SEQUENCE [LARGE SCALE GENOMIC DNA]</scope>
    <source>
        <strain evidence="3">JCM 17705</strain>
    </source>
</reference>
<dbReference type="Pfam" id="PF01656">
    <property type="entry name" value="CbiA"/>
    <property type="match status" value="1"/>
</dbReference>
<sequence length="210" mass="23711">MITIIGNQKGGVGKSTLAVLAANYLTMAREWPATIVDMDYQQSIMQKYDKAKILENKENYEVVPATLDMYPLLKNVLKNNRDGKMVALIDLPGKLDDDGLIPVFQSADLVICPFAYEEFTFESTILFTVVVKKINPNIAIVFVPNRIKANAKFEIMADVNEQLQKFGSITPVIPDRVDFQRITTFMTPLTLHPVVAPVFEEIFAPRLWNK</sequence>